<comment type="caution">
    <text evidence="1">The sequence shown here is derived from an EMBL/GenBank/DDBJ whole genome shotgun (WGS) entry which is preliminary data.</text>
</comment>
<dbReference type="RefSeq" id="WP_186917942.1">
    <property type="nucleotide sequence ID" value="NZ_JACOFZ010000013.1"/>
</dbReference>
<protein>
    <submittedName>
        <fullName evidence="1">Uncharacterized protein</fullName>
    </submittedName>
</protein>
<dbReference type="Proteomes" id="UP000627446">
    <property type="component" value="Unassembled WGS sequence"/>
</dbReference>
<name>A0A923KMW1_9BURK</name>
<evidence type="ECO:0000313" key="2">
    <source>
        <dbReference type="Proteomes" id="UP000627446"/>
    </source>
</evidence>
<reference evidence="1" key="1">
    <citation type="submission" date="2020-08" db="EMBL/GenBank/DDBJ databases">
        <title>Novel species isolated from subtropical streams in China.</title>
        <authorList>
            <person name="Lu H."/>
        </authorList>
    </citation>
    <scope>NUCLEOTIDE SEQUENCE</scope>
    <source>
        <strain evidence="1">LX22W</strain>
    </source>
</reference>
<proteinExistence type="predicted"/>
<evidence type="ECO:0000313" key="1">
    <source>
        <dbReference type="EMBL" id="MBC3883320.1"/>
    </source>
</evidence>
<accession>A0A923KMW1</accession>
<keyword evidence="2" id="KW-1185">Reference proteome</keyword>
<dbReference type="EMBL" id="JACOFZ010000013">
    <property type="protein sequence ID" value="MBC3883320.1"/>
    <property type="molecule type" value="Genomic_DNA"/>
</dbReference>
<gene>
    <name evidence="1" type="ORF">H8K36_18155</name>
</gene>
<dbReference type="AlphaFoldDB" id="A0A923KMW1"/>
<organism evidence="1 2">
    <name type="scientific">Undibacterium nitidum</name>
    <dbReference type="NCBI Taxonomy" id="2762298"/>
    <lineage>
        <taxon>Bacteria</taxon>
        <taxon>Pseudomonadati</taxon>
        <taxon>Pseudomonadota</taxon>
        <taxon>Betaproteobacteria</taxon>
        <taxon>Burkholderiales</taxon>
        <taxon>Oxalobacteraceae</taxon>
        <taxon>Undibacterium</taxon>
    </lineage>
</organism>
<sequence length="216" mass="24641">MNRTLFLGIDNQETSNSLRQLFADLEYIGHIKKYGNCCLFISTLVQRILQAQGVNVELKTCNAIVERSEVRFLLGGKQFTKPGQLATHVVCIVDGNILIDFGLGNVRRYFYSDFFQAVVLPYNSAAETLSSAKLDQSTSLYYIHDAIPEELASEQSFQEPTMQQALQEYTQYQKNRFRFSLARAFRCMGFRTKTKKPILNTGLHAVQAKFDDTFFS</sequence>